<dbReference type="InterPro" id="IPR001503">
    <property type="entry name" value="Glyco_trans_10"/>
</dbReference>
<keyword evidence="6 19" id="KW-0812">Transmembrane</keyword>
<feature type="domain" description="Fucosyltransferase C-terminal" evidence="20">
    <location>
        <begin position="174"/>
        <end position="331"/>
    </location>
</feature>
<dbReference type="InterPro" id="IPR055270">
    <property type="entry name" value="Glyco_tran_10_C"/>
</dbReference>
<dbReference type="eggNOG" id="KOG2619">
    <property type="taxonomic scope" value="Eukaryota"/>
</dbReference>
<reference evidence="22 23" key="1">
    <citation type="journal article" date="2008" name="Nature">
        <title>Genome analysis of the platypus reveals unique signatures of evolution.</title>
        <authorList>
            <person name="Warren W.C."/>
            <person name="Hillier L.W."/>
            <person name="Marshall Graves J.A."/>
            <person name="Birney E."/>
            <person name="Ponting C.P."/>
            <person name="Grutzner F."/>
            <person name="Belov K."/>
            <person name="Miller W."/>
            <person name="Clarke L."/>
            <person name="Chinwalla A.T."/>
            <person name="Yang S.P."/>
            <person name="Heger A."/>
            <person name="Locke D.P."/>
            <person name="Miethke P."/>
            <person name="Waters P.D."/>
            <person name="Veyrunes F."/>
            <person name="Fulton L."/>
            <person name="Fulton B."/>
            <person name="Graves T."/>
            <person name="Wallis J."/>
            <person name="Puente X.S."/>
            <person name="Lopez-Otin C."/>
            <person name="Ordonez G.R."/>
            <person name="Eichler E.E."/>
            <person name="Chen L."/>
            <person name="Cheng Z."/>
            <person name="Deakin J.E."/>
            <person name="Alsop A."/>
            <person name="Thompson K."/>
            <person name="Kirby P."/>
            <person name="Papenfuss A.T."/>
            <person name="Wakefield M.J."/>
            <person name="Olender T."/>
            <person name="Lancet D."/>
            <person name="Huttley G.A."/>
            <person name="Smit A.F."/>
            <person name="Pask A."/>
            <person name="Temple-Smith P."/>
            <person name="Batzer M.A."/>
            <person name="Walker J.A."/>
            <person name="Konkel M.K."/>
            <person name="Harris R.S."/>
            <person name="Whittington C.M."/>
            <person name="Wong E.S."/>
            <person name="Gemmell N.J."/>
            <person name="Buschiazzo E."/>
            <person name="Vargas Jentzsch I.M."/>
            <person name="Merkel A."/>
            <person name="Schmitz J."/>
            <person name="Zemann A."/>
            <person name="Churakov G."/>
            <person name="Kriegs J.O."/>
            <person name="Brosius J."/>
            <person name="Murchison E.P."/>
            <person name="Sachidanandam R."/>
            <person name="Smith C."/>
            <person name="Hannon G.J."/>
            <person name="Tsend-Ayush E."/>
            <person name="McMillan D."/>
            <person name="Attenborough R."/>
            <person name="Rens W."/>
            <person name="Ferguson-Smith M."/>
            <person name="Lefevre C.M."/>
            <person name="Sharp J.A."/>
            <person name="Nicholas K.R."/>
            <person name="Ray D.A."/>
            <person name="Kube M."/>
            <person name="Reinhardt R."/>
            <person name="Pringle T.H."/>
            <person name="Taylor J."/>
            <person name="Jones R.C."/>
            <person name="Nixon B."/>
            <person name="Dacheux J.L."/>
            <person name="Niwa H."/>
            <person name="Sekita Y."/>
            <person name="Huang X."/>
            <person name="Stark A."/>
            <person name="Kheradpour P."/>
            <person name="Kellis M."/>
            <person name="Flicek P."/>
            <person name="Chen Y."/>
            <person name="Webber C."/>
            <person name="Hardison R."/>
            <person name="Nelson J."/>
            <person name="Hallsworth-Pepin K."/>
            <person name="Delehaunty K."/>
            <person name="Markovic C."/>
            <person name="Minx P."/>
            <person name="Feng Y."/>
            <person name="Kremitzki C."/>
            <person name="Mitreva M."/>
            <person name="Glasscock J."/>
            <person name="Wylie T."/>
            <person name="Wohldmann P."/>
            <person name="Thiru P."/>
            <person name="Nhan M.N."/>
            <person name="Pohl C.S."/>
            <person name="Smith S.M."/>
            <person name="Hou S."/>
            <person name="Nefedov M."/>
            <person name="de Jong P.J."/>
            <person name="Renfree M.B."/>
            <person name="Mardis E.R."/>
            <person name="Wilson R.K."/>
        </authorList>
    </citation>
    <scope>NUCLEOTIDE SEQUENCE [LARGE SCALE GENOMIC DNA]</scope>
    <source>
        <strain evidence="22 23">Glennie</strain>
    </source>
</reference>
<evidence type="ECO:0000256" key="17">
    <source>
        <dbReference type="ARBA" id="ARBA00036481"/>
    </source>
</evidence>
<dbReference type="STRING" id="9258.ENSOANP00000008626"/>
<comment type="pathway">
    <text evidence="2">Protein modification; protein glycosylation.</text>
</comment>
<dbReference type="Proteomes" id="UP000002279">
    <property type="component" value="Chromosome X1"/>
</dbReference>
<accession>F6Q029</accession>
<evidence type="ECO:0000256" key="18">
    <source>
        <dbReference type="ARBA" id="ARBA00036928"/>
    </source>
</evidence>
<dbReference type="GO" id="GO:0017083">
    <property type="term" value="F:4-galactosyl-N-acetylglucosaminide 3-alpha-L-fucosyltransferase activity"/>
    <property type="evidence" value="ECO:0007669"/>
    <property type="project" value="UniProtKB-EC"/>
</dbReference>
<keyword evidence="5 19" id="KW-0808">Transferase</keyword>
<evidence type="ECO:0000256" key="7">
    <source>
        <dbReference type="ARBA" id="ARBA00022968"/>
    </source>
</evidence>
<evidence type="ECO:0000256" key="6">
    <source>
        <dbReference type="ARBA" id="ARBA00022692"/>
    </source>
</evidence>
<dbReference type="InterPro" id="IPR038577">
    <property type="entry name" value="GT10-like_C_sf"/>
</dbReference>
<dbReference type="EC" id="2.4.1.-" evidence="19"/>
<comment type="catalytic activity">
    <reaction evidence="14">
        <text>an alpha-Neu5Ac-(2-&gt;3)-beta-D-Gal-(1-&gt;4)-beta-D-GlcNAc-(1-&gt;3)-beta-D-Gal-(1-&gt;4)-[alpha-L-Fuc-(1-&gt;3)]-beta-D-GlcNAc derivative + GDP-beta-L-fucose = an alpha-Neu5Ac-(2-&gt;3)-beta-D-Gal-(1-&gt;4)-[alpha-L-Fuc-(1-&gt;3)]-beta-D-GlcNAc-(1-&gt;3)-beta-D-Gal-(1-&gt;4)-[alpha-L-Fuc-(1-&gt;3)]-beta-D-GlcNAc derivative + GDP + H(+)</text>
        <dbReference type="Rhea" id="RHEA:52864"/>
        <dbReference type="ChEBI" id="CHEBI:15378"/>
        <dbReference type="ChEBI" id="CHEBI:57273"/>
        <dbReference type="ChEBI" id="CHEBI:58189"/>
        <dbReference type="ChEBI" id="CHEBI:145342"/>
        <dbReference type="ChEBI" id="CHEBI:145343"/>
    </reaction>
    <physiologicalReaction direction="left-to-right" evidence="14">
        <dbReference type="Rhea" id="RHEA:52865"/>
    </physiologicalReaction>
</comment>
<evidence type="ECO:0000256" key="11">
    <source>
        <dbReference type="ARBA" id="ARBA00023136"/>
    </source>
</evidence>
<keyword evidence="4 19" id="KW-0328">Glycosyltransferase</keyword>
<feature type="domain" description="Fucosyltransferase N-terminal" evidence="21">
    <location>
        <begin position="55"/>
        <end position="160"/>
    </location>
</feature>
<keyword evidence="8 19" id="KW-1133">Transmembrane helix</keyword>
<dbReference type="PANTHER" id="PTHR11929">
    <property type="entry name" value="ALPHA- 1,3 -FUCOSYLTRANSFERASE"/>
    <property type="match status" value="1"/>
</dbReference>
<reference evidence="22" key="2">
    <citation type="submission" date="2025-08" db="UniProtKB">
        <authorList>
            <consortium name="Ensembl"/>
        </authorList>
    </citation>
    <scope>IDENTIFICATION</scope>
    <source>
        <strain evidence="22">Glennie</strain>
    </source>
</reference>
<protein>
    <recommendedName>
        <fullName evidence="19">Fucosyltransferase</fullName>
        <ecNumber evidence="19">2.4.1.-</ecNumber>
    </recommendedName>
</protein>
<dbReference type="Ensembl" id="ENSOANT00000008628.2">
    <property type="protein sequence ID" value="ENSOANP00000008626.2"/>
    <property type="gene ID" value="ENSOANG00000005427.2"/>
</dbReference>
<dbReference type="AlphaFoldDB" id="F6Q029"/>
<evidence type="ECO:0000256" key="5">
    <source>
        <dbReference type="ARBA" id="ARBA00022679"/>
    </source>
</evidence>
<dbReference type="GO" id="GO:0007309">
    <property type="term" value="P:oocyte axis specification"/>
    <property type="evidence" value="ECO:0000318"/>
    <property type="project" value="GO_Central"/>
</dbReference>
<reference evidence="22" key="3">
    <citation type="submission" date="2025-09" db="UniProtKB">
        <authorList>
            <consortium name="Ensembl"/>
        </authorList>
    </citation>
    <scope>IDENTIFICATION</scope>
    <source>
        <strain evidence="22">Glennie</strain>
    </source>
</reference>
<dbReference type="HOGENOM" id="CLU_032075_4_1_1"/>
<keyword evidence="9 19" id="KW-0333">Golgi apparatus</keyword>
<keyword evidence="7" id="KW-0735">Signal-anchor</keyword>
<dbReference type="GO" id="GO:0032580">
    <property type="term" value="C:Golgi cisterna membrane"/>
    <property type="evidence" value="ECO:0007669"/>
    <property type="project" value="UniProtKB-SubCell"/>
</dbReference>
<evidence type="ECO:0000256" key="1">
    <source>
        <dbReference type="ARBA" id="ARBA00004447"/>
    </source>
</evidence>
<keyword evidence="10" id="KW-0443">Lipid metabolism</keyword>
<evidence type="ECO:0000259" key="20">
    <source>
        <dbReference type="Pfam" id="PF00852"/>
    </source>
</evidence>
<comment type="catalytic activity">
    <reaction evidence="15">
        <text>a beta-D-galactosyl-(1-&gt;3)-N-acetyl-beta-D-glucosaminyl derivative + GDP-beta-L-fucose = a beta-D-galactosyl-(1-&gt;3)-[alpha-L-fucosyl-(1-&gt;4)]-N-acetyl-beta-D-glucosaminyl derivative + GDP + H(+)</text>
        <dbReference type="Rhea" id="RHEA:23628"/>
        <dbReference type="ChEBI" id="CHEBI:15378"/>
        <dbReference type="ChEBI" id="CHEBI:57273"/>
        <dbReference type="ChEBI" id="CHEBI:58189"/>
        <dbReference type="ChEBI" id="CHEBI:133506"/>
        <dbReference type="ChEBI" id="CHEBI:140304"/>
        <dbReference type="EC" id="2.4.1.65"/>
    </reaction>
    <physiologicalReaction direction="left-to-right" evidence="15">
        <dbReference type="Rhea" id="RHEA:23629"/>
    </physiologicalReaction>
</comment>
<evidence type="ECO:0000256" key="19">
    <source>
        <dbReference type="RuleBase" id="RU003832"/>
    </source>
</evidence>
<dbReference type="InterPro" id="IPR031481">
    <property type="entry name" value="Glyco_tran_10_N"/>
</dbReference>
<keyword evidence="11 19" id="KW-0472">Membrane</keyword>
<comment type="similarity">
    <text evidence="3 19">Belongs to the glycosyltransferase 10 family.</text>
</comment>
<organism evidence="22 23">
    <name type="scientific">Ornithorhynchus anatinus</name>
    <name type="common">Duckbill platypus</name>
    <dbReference type="NCBI Taxonomy" id="9258"/>
    <lineage>
        <taxon>Eukaryota</taxon>
        <taxon>Metazoa</taxon>
        <taxon>Chordata</taxon>
        <taxon>Craniata</taxon>
        <taxon>Vertebrata</taxon>
        <taxon>Euteleostomi</taxon>
        <taxon>Mammalia</taxon>
        <taxon>Monotremata</taxon>
        <taxon>Ornithorhynchidae</taxon>
        <taxon>Ornithorhynchus</taxon>
    </lineage>
</organism>
<feature type="transmembrane region" description="Helical" evidence="19">
    <location>
        <begin position="9"/>
        <end position="28"/>
    </location>
</feature>
<evidence type="ECO:0000256" key="8">
    <source>
        <dbReference type="ARBA" id="ARBA00022989"/>
    </source>
</evidence>
<evidence type="ECO:0000256" key="10">
    <source>
        <dbReference type="ARBA" id="ARBA00023098"/>
    </source>
</evidence>
<dbReference type="GO" id="GO:0017060">
    <property type="term" value="F:3-galactosyl-N-acetylglucosaminide 4-alpha-L-fucosyltransferase activity"/>
    <property type="evidence" value="ECO:0007669"/>
    <property type="project" value="UniProtKB-EC"/>
</dbReference>
<evidence type="ECO:0000256" key="12">
    <source>
        <dbReference type="ARBA" id="ARBA00023180"/>
    </source>
</evidence>
<evidence type="ECO:0000256" key="15">
    <source>
        <dbReference type="ARBA" id="ARBA00036273"/>
    </source>
</evidence>
<evidence type="ECO:0000256" key="4">
    <source>
        <dbReference type="ARBA" id="ARBA00022676"/>
    </source>
</evidence>
<name>F6Q029_ORNAN</name>
<evidence type="ECO:0000256" key="2">
    <source>
        <dbReference type="ARBA" id="ARBA00004922"/>
    </source>
</evidence>
<evidence type="ECO:0000313" key="22">
    <source>
        <dbReference type="Ensembl" id="ENSOANP00000008626.2"/>
    </source>
</evidence>
<dbReference type="GO" id="GO:0034709">
    <property type="term" value="C:methylosome"/>
    <property type="evidence" value="ECO:0000318"/>
    <property type="project" value="GO_Central"/>
</dbReference>
<comment type="catalytic activity">
    <reaction evidence="13">
        <text>a beta-D-galactosyl-(1-&gt;4)-N-acetyl-beta-D-glucosaminyl derivative + GDP-beta-L-fucose = a beta-D-galactosyl-(1-&gt;4)-[alpha-L-fucosyl-(1-&gt;3)]-N-acetyl-beta-D-glucosaminyl derivative + GDP + H(+)</text>
        <dbReference type="Rhea" id="RHEA:14257"/>
        <dbReference type="ChEBI" id="CHEBI:15378"/>
        <dbReference type="ChEBI" id="CHEBI:57273"/>
        <dbReference type="ChEBI" id="CHEBI:58189"/>
        <dbReference type="ChEBI" id="CHEBI:133507"/>
        <dbReference type="ChEBI" id="CHEBI:137941"/>
        <dbReference type="EC" id="2.4.1.152"/>
    </reaction>
    <physiologicalReaction direction="left-to-right" evidence="13">
        <dbReference type="Rhea" id="RHEA:14258"/>
    </physiologicalReaction>
</comment>
<keyword evidence="12" id="KW-0325">Glycoprotein</keyword>
<evidence type="ECO:0000259" key="21">
    <source>
        <dbReference type="Pfam" id="PF17039"/>
    </source>
</evidence>
<dbReference type="OMA" id="YLMFACC"/>
<dbReference type="GeneTree" id="ENSGT00940000163125"/>
<comment type="catalytic activity">
    <reaction evidence="17">
        <text>an N-acetyl-alpha-neuraminyl-(2-&gt;3)-beta-D-galactosyl-(1-&gt;4)-N-acetyl-beta-D-glucosaminyl derivative + GDP-beta-L-fucose = an alpha-Neu5Ac-(2-&gt;3)-beta-D-Gal-(1-&gt;4)-[alpha-L-Fuc-(1-&gt;3)]-beta-D-GlcNAc derivative + GDP + H(+)</text>
        <dbReference type="Rhea" id="RHEA:56076"/>
        <dbReference type="ChEBI" id="CHEBI:15378"/>
        <dbReference type="ChEBI" id="CHEBI:57273"/>
        <dbReference type="ChEBI" id="CHEBI:58189"/>
        <dbReference type="ChEBI" id="CHEBI:136545"/>
        <dbReference type="ChEBI" id="CHEBI:139509"/>
    </reaction>
    <physiologicalReaction direction="left-to-right" evidence="17">
        <dbReference type="Rhea" id="RHEA:56077"/>
    </physiologicalReaction>
</comment>
<proteinExistence type="inferred from homology"/>
<evidence type="ECO:0000256" key="16">
    <source>
        <dbReference type="ARBA" id="ARBA00036468"/>
    </source>
</evidence>
<evidence type="ECO:0000256" key="3">
    <source>
        <dbReference type="ARBA" id="ARBA00008919"/>
    </source>
</evidence>
<comment type="catalytic activity">
    <reaction evidence="18">
        <text>beta-D-galactosyl-(1-&gt;4)-N-acetyl-D-glucosamine + GDP-beta-L-fucose = beta-D-galactosyl-(1-&gt;4)-[alpha-L-fucosyl-(1-&gt;3)]-N-acetyl-D-glucosamine + GDP + H(+)</text>
        <dbReference type="Rhea" id="RHEA:62824"/>
        <dbReference type="ChEBI" id="CHEBI:15378"/>
        <dbReference type="ChEBI" id="CHEBI:57273"/>
        <dbReference type="ChEBI" id="CHEBI:58189"/>
        <dbReference type="ChEBI" id="CHEBI:60152"/>
        <dbReference type="ChEBI" id="CHEBI:62287"/>
    </reaction>
    <physiologicalReaction direction="left-to-right" evidence="18">
        <dbReference type="Rhea" id="RHEA:62825"/>
    </physiologicalReaction>
</comment>
<dbReference type="InParanoid" id="F6Q029"/>
<comment type="catalytic activity">
    <reaction evidence="16">
        <text>an alpha-Neu5Ac-(2-&gt;3)-beta-D-Gal-(1-&gt;3)-D-GlcNAc derivative + GDP-beta-L-fucose = an alpha-Neu5Ac-(2-&gt;3)-beta-D-Gal-(1-&gt;3)-[alpha-L-Fuc-(1-&gt;4)]-beta-D-GlcNAc derivative + GDP + H(+)</text>
        <dbReference type="Rhea" id="RHEA:62904"/>
        <dbReference type="ChEBI" id="CHEBI:15378"/>
        <dbReference type="ChEBI" id="CHEBI:57273"/>
        <dbReference type="ChEBI" id="CHEBI:58189"/>
        <dbReference type="ChEBI" id="CHEBI:146021"/>
        <dbReference type="ChEBI" id="CHEBI:146022"/>
    </reaction>
    <physiologicalReaction direction="left-to-right" evidence="16">
        <dbReference type="Rhea" id="RHEA:62905"/>
    </physiologicalReaction>
</comment>
<sequence>MDNRSTKSSFLLLFILQAFISFCLFYFWNSRDLTLSGFCPPLPPPPSSPPGPPPLTILLWTWPFHTPVALSNCSELLGVPDCHITADRAWYPRADAVILHHRDISYGTGSMPVGPRPPGQRWVWFNLESPSHSPNLGLMNYRFNLTMSYRHDSDIFTPYGWLEPLGKPGKVSVPPKTKLVAWTVSNWNPNSVRVHYYQELQKHLHVDVYGARHLALPRAQHLPILSQYKFYLAFENSLHEDYITEKLWFNALSRFLPPDAFIHINDFPNASELARHLRAMDRDEVRYQAYFRWRERFQVVGNVSWNTHFCKACRALRETSTYRTVPNLADWFSSSSGW</sequence>
<comment type="subcellular location">
    <subcellularLocation>
        <location evidence="1 19">Golgi apparatus</location>
        <location evidence="1 19">Golgi stack membrane</location>
        <topology evidence="1 19">Single-pass type II membrane protein</topology>
    </subcellularLocation>
</comment>
<dbReference type="Gene3D" id="3.40.50.11660">
    <property type="entry name" value="Glycosyl transferase family 10, C-terminal domain"/>
    <property type="match status" value="1"/>
</dbReference>
<evidence type="ECO:0000313" key="23">
    <source>
        <dbReference type="Proteomes" id="UP000002279"/>
    </source>
</evidence>
<dbReference type="UniPathway" id="UPA00378"/>
<evidence type="ECO:0000256" key="13">
    <source>
        <dbReference type="ARBA" id="ARBA00029329"/>
    </source>
</evidence>
<dbReference type="SUPFAM" id="SSF53756">
    <property type="entry name" value="UDP-Glycosyltransferase/glycogen phosphorylase"/>
    <property type="match status" value="1"/>
</dbReference>
<evidence type="ECO:0000256" key="9">
    <source>
        <dbReference type="ARBA" id="ARBA00023034"/>
    </source>
</evidence>
<dbReference type="Pfam" id="PF17039">
    <property type="entry name" value="Glyco_tran_10_N"/>
    <property type="match status" value="1"/>
</dbReference>
<dbReference type="GO" id="GO:0006629">
    <property type="term" value="P:lipid metabolic process"/>
    <property type="evidence" value="ECO:0007669"/>
    <property type="project" value="UniProtKB-KW"/>
</dbReference>
<dbReference type="PANTHER" id="PTHR11929:SF11">
    <property type="entry name" value="4-GALACTOSYL-N-ACETYLGLUCOSAMINIDE 3-ALPHA-L-FUCOSYLTRANSFERASE FUT5"/>
    <property type="match status" value="1"/>
</dbReference>
<dbReference type="Pfam" id="PF00852">
    <property type="entry name" value="Glyco_transf_10"/>
    <property type="match status" value="1"/>
</dbReference>
<keyword evidence="23" id="KW-1185">Reference proteome</keyword>
<evidence type="ECO:0000256" key="14">
    <source>
        <dbReference type="ARBA" id="ARBA00036052"/>
    </source>
</evidence>